<evidence type="ECO:0000313" key="2">
    <source>
        <dbReference type="Proteomes" id="UP000324222"/>
    </source>
</evidence>
<keyword evidence="2" id="KW-1185">Reference proteome</keyword>
<proteinExistence type="predicted"/>
<dbReference type="Proteomes" id="UP000324222">
    <property type="component" value="Unassembled WGS sequence"/>
</dbReference>
<organism evidence="1 2">
    <name type="scientific">Portunus trituberculatus</name>
    <name type="common">Swimming crab</name>
    <name type="synonym">Neptunus trituberculatus</name>
    <dbReference type="NCBI Taxonomy" id="210409"/>
    <lineage>
        <taxon>Eukaryota</taxon>
        <taxon>Metazoa</taxon>
        <taxon>Ecdysozoa</taxon>
        <taxon>Arthropoda</taxon>
        <taxon>Crustacea</taxon>
        <taxon>Multicrustacea</taxon>
        <taxon>Malacostraca</taxon>
        <taxon>Eumalacostraca</taxon>
        <taxon>Eucarida</taxon>
        <taxon>Decapoda</taxon>
        <taxon>Pleocyemata</taxon>
        <taxon>Brachyura</taxon>
        <taxon>Eubrachyura</taxon>
        <taxon>Portunoidea</taxon>
        <taxon>Portunidae</taxon>
        <taxon>Portuninae</taxon>
        <taxon>Portunus</taxon>
    </lineage>
</organism>
<accession>A0A5B7JL22</accession>
<dbReference type="EMBL" id="VSRR010100408">
    <property type="protein sequence ID" value="MPC94946.1"/>
    <property type="molecule type" value="Genomic_DNA"/>
</dbReference>
<reference evidence="1 2" key="1">
    <citation type="submission" date="2019-05" db="EMBL/GenBank/DDBJ databases">
        <title>Another draft genome of Portunus trituberculatus and its Hox gene families provides insights of decapod evolution.</title>
        <authorList>
            <person name="Jeong J.-H."/>
            <person name="Song I."/>
            <person name="Kim S."/>
            <person name="Choi T."/>
            <person name="Kim D."/>
            <person name="Ryu S."/>
            <person name="Kim W."/>
        </authorList>
    </citation>
    <scope>NUCLEOTIDE SEQUENCE [LARGE SCALE GENOMIC DNA]</scope>
    <source>
        <tissue evidence="1">Muscle</tissue>
    </source>
</reference>
<protein>
    <submittedName>
        <fullName evidence="1">Uncharacterized protein</fullName>
    </submittedName>
</protein>
<comment type="caution">
    <text evidence="1">The sequence shown here is derived from an EMBL/GenBank/DDBJ whole genome shotgun (WGS) entry which is preliminary data.</text>
</comment>
<dbReference type="AlphaFoldDB" id="A0A5B7JL22"/>
<name>A0A5B7JL22_PORTR</name>
<gene>
    <name evidence="1" type="ORF">E2C01_090138</name>
</gene>
<sequence>MKTNIFFPLHRTDKYAVKFGQVDCIQQATPAALRHRGLAYDEYHVRPSNVVCQLIPRNIVLGKVKKNRMNVPYSTRHCRAIPHQDEWSLSYGPPGARLAVHESCFDQWCPGGLAGDGQVQLSLAGTVK</sequence>
<evidence type="ECO:0000313" key="1">
    <source>
        <dbReference type="EMBL" id="MPC94946.1"/>
    </source>
</evidence>